<dbReference type="PANTHER" id="PTHR30023">
    <property type="entry name" value="D-ALANYL-D-ALANINE CARBOXYPEPTIDASE"/>
    <property type="match status" value="1"/>
</dbReference>
<reference evidence="4" key="1">
    <citation type="submission" date="2009-10" db="EMBL/GenBank/DDBJ databases">
        <title>Diversity of trophic interactions inside an arsenic-rich microbial ecosystem.</title>
        <authorList>
            <person name="Bertin P.N."/>
            <person name="Heinrich-Salmeron A."/>
            <person name="Pelletier E."/>
            <person name="Goulhen-Chollet F."/>
            <person name="Arsene-Ploetze F."/>
            <person name="Gallien S."/>
            <person name="Calteau A."/>
            <person name="Vallenet D."/>
            <person name="Casiot C."/>
            <person name="Chane-Woon-Ming B."/>
            <person name="Giloteaux L."/>
            <person name="Barakat M."/>
            <person name="Bonnefoy V."/>
            <person name="Bruneel O."/>
            <person name="Chandler M."/>
            <person name="Cleiss J."/>
            <person name="Duran R."/>
            <person name="Elbaz-Poulichet F."/>
            <person name="Fonknechten N."/>
            <person name="Lauga B."/>
            <person name="Mornico D."/>
            <person name="Ortet P."/>
            <person name="Schaeffer C."/>
            <person name="Siguier P."/>
            <person name="Alexander Thil Smith A."/>
            <person name="Van Dorsselaer A."/>
            <person name="Weissenbach J."/>
            <person name="Medigue C."/>
            <person name="Le Paslier D."/>
        </authorList>
    </citation>
    <scope>NUCLEOTIDE SEQUENCE</scope>
</reference>
<keyword evidence="3" id="KW-1133">Transmembrane helix</keyword>
<dbReference type="GO" id="GO:0000270">
    <property type="term" value="P:peptidoglycan metabolic process"/>
    <property type="evidence" value="ECO:0007669"/>
    <property type="project" value="TreeGrafter"/>
</dbReference>
<comment type="caution">
    <text evidence="4">The sequence shown here is derived from an EMBL/GenBank/DDBJ whole genome shotgun (WGS) entry which is preliminary data.</text>
</comment>
<dbReference type="NCBIfam" id="TIGR00666">
    <property type="entry name" value="PBP4"/>
    <property type="match status" value="1"/>
</dbReference>
<comment type="similarity">
    <text evidence="1">Belongs to the peptidase S13 family.</text>
</comment>
<dbReference type="GO" id="GO:0004185">
    <property type="term" value="F:serine-type carboxypeptidase activity"/>
    <property type="evidence" value="ECO:0007669"/>
    <property type="project" value="InterPro"/>
</dbReference>
<evidence type="ECO:0000256" key="2">
    <source>
        <dbReference type="ARBA" id="ARBA00022801"/>
    </source>
</evidence>
<dbReference type="GO" id="GO:0006508">
    <property type="term" value="P:proteolysis"/>
    <property type="evidence" value="ECO:0007669"/>
    <property type="project" value="InterPro"/>
</dbReference>
<gene>
    <name evidence="4" type="ORF">CARN1_1376</name>
</gene>
<keyword evidence="4" id="KW-0121">Carboxypeptidase</keyword>
<name>E6PFX2_9ZZZZ</name>
<dbReference type="SUPFAM" id="SSF56601">
    <property type="entry name" value="beta-lactamase/transpeptidase-like"/>
    <property type="match status" value="1"/>
</dbReference>
<evidence type="ECO:0000256" key="3">
    <source>
        <dbReference type="SAM" id="Phobius"/>
    </source>
</evidence>
<dbReference type="InterPro" id="IPR000667">
    <property type="entry name" value="Peptidase_S13"/>
</dbReference>
<protein>
    <submittedName>
        <fullName evidence="4">Putative D-alanyl-D-alanine carboxypeptidase/D-alanyl-D-alanine-endopeptidase</fullName>
    </submittedName>
</protein>
<organism evidence="4">
    <name type="scientific">mine drainage metagenome</name>
    <dbReference type="NCBI Taxonomy" id="410659"/>
    <lineage>
        <taxon>unclassified sequences</taxon>
        <taxon>metagenomes</taxon>
        <taxon>ecological metagenomes</taxon>
    </lineage>
</organism>
<accession>E6PFX2</accession>
<dbReference type="EMBL" id="CABL01000008">
    <property type="protein sequence ID" value="CBH75359.1"/>
    <property type="molecule type" value="Genomic_DNA"/>
</dbReference>
<dbReference type="Pfam" id="PF02113">
    <property type="entry name" value="Peptidase_S13"/>
    <property type="match status" value="2"/>
</dbReference>
<evidence type="ECO:0000256" key="1">
    <source>
        <dbReference type="ARBA" id="ARBA00006096"/>
    </source>
</evidence>
<evidence type="ECO:0000313" key="4">
    <source>
        <dbReference type="EMBL" id="CBH75359.1"/>
    </source>
</evidence>
<keyword evidence="2" id="KW-0378">Hydrolase</keyword>
<dbReference type="PRINTS" id="PR00922">
    <property type="entry name" value="DADACBPTASE3"/>
</dbReference>
<dbReference type="AlphaFoldDB" id="E6PFX2"/>
<proteinExistence type="inferred from homology"/>
<keyword evidence="4" id="KW-0645">Protease</keyword>
<sequence length="449" mass="48493">MKSRKRSPSESRPSRLRKRIAIVATLLFAAYASIVIAFGAHRERATPLAAPLDVARATPIPVRPPARYVPWSRRARNAIAGKIAKLFAPSLQGAHRFSLLVLDERGNVLFADRSTRTAAPASAQKIIVAETALRVLGPNFRFPTLLVARAPYRSTHRIATLWVVGSGDPSLRTRDLQAAARSLRASGIRSVVRIAIDPSASLGAEINPHWNPEDDGAPYQAPTSALSLDGNLVDAVPVTDPNRHAAAVLRGALVRAGIAVGPEIAIEPAPLTAAIWWNHRSATLRDLERHMLVQSDNHYAEQLLRAVALRVYGRASVADGVRAERAMLRRMHVPTPGIELLDGSGLSHGNRVAAMTLATVLLRTRGTGAYDMDPLLARADLDGTLQGIDFGPADGRVRAKTGHLDDASSLEGYVRTRRHGEVIFAFLVNGSPGDPDRSMRRSVEALSLM</sequence>
<dbReference type="Gene3D" id="3.40.710.10">
    <property type="entry name" value="DD-peptidase/beta-lactamase superfamily"/>
    <property type="match status" value="2"/>
</dbReference>
<keyword evidence="3" id="KW-0472">Membrane</keyword>
<feature type="transmembrane region" description="Helical" evidence="3">
    <location>
        <begin position="20"/>
        <end position="40"/>
    </location>
</feature>
<dbReference type="PANTHER" id="PTHR30023:SF0">
    <property type="entry name" value="PENICILLIN-SENSITIVE CARBOXYPEPTIDASE A"/>
    <property type="match status" value="1"/>
</dbReference>
<dbReference type="InterPro" id="IPR012338">
    <property type="entry name" value="Beta-lactam/transpept-like"/>
</dbReference>
<keyword evidence="3" id="KW-0812">Transmembrane</keyword>